<organism evidence="7 8">
    <name type="scientific">Daucus carota subsp. sativus</name>
    <name type="common">Carrot</name>
    <dbReference type="NCBI Taxonomy" id="79200"/>
    <lineage>
        <taxon>Eukaryota</taxon>
        <taxon>Viridiplantae</taxon>
        <taxon>Streptophyta</taxon>
        <taxon>Embryophyta</taxon>
        <taxon>Tracheophyta</taxon>
        <taxon>Spermatophyta</taxon>
        <taxon>Magnoliopsida</taxon>
        <taxon>eudicotyledons</taxon>
        <taxon>Gunneridae</taxon>
        <taxon>Pentapetalae</taxon>
        <taxon>asterids</taxon>
        <taxon>campanulids</taxon>
        <taxon>Apiales</taxon>
        <taxon>Apiaceae</taxon>
        <taxon>Apioideae</taxon>
        <taxon>Scandiceae</taxon>
        <taxon>Daucinae</taxon>
        <taxon>Daucus</taxon>
        <taxon>Daucus sect. Daucus</taxon>
    </lineage>
</organism>
<evidence type="ECO:0000256" key="5">
    <source>
        <dbReference type="ARBA" id="ARBA00023136"/>
    </source>
</evidence>
<feature type="transmembrane region" description="Helical" evidence="6">
    <location>
        <begin position="181"/>
        <end position="202"/>
    </location>
</feature>
<evidence type="ECO:0000256" key="3">
    <source>
        <dbReference type="ARBA" id="ARBA00022692"/>
    </source>
</evidence>
<evidence type="ECO:0000256" key="2">
    <source>
        <dbReference type="ARBA" id="ARBA00022448"/>
    </source>
</evidence>
<dbReference type="Pfam" id="PF16913">
    <property type="entry name" value="PUNUT"/>
    <property type="match status" value="1"/>
</dbReference>
<accession>A0AAF1AWV3</accession>
<feature type="transmembrane region" description="Helical" evidence="6">
    <location>
        <begin position="16"/>
        <end position="38"/>
    </location>
</feature>
<protein>
    <recommendedName>
        <fullName evidence="6">Probable purine permease</fullName>
    </recommendedName>
</protein>
<dbReference type="PANTHER" id="PTHR31376:SF17">
    <property type="entry name" value="PURINE PERMEASE 21-RELATED"/>
    <property type="match status" value="1"/>
</dbReference>
<dbReference type="PANTHER" id="PTHR31376">
    <property type="entry name" value="OS09G0467300 PROTEIN-RELATED"/>
    <property type="match status" value="1"/>
</dbReference>
<feature type="transmembrane region" description="Helical" evidence="6">
    <location>
        <begin position="114"/>
        <end position="139"/>
    </location>
</feature>
<dbReference type="AlphaFoldDB" id="A0AAF1AWV3"/>
<feature type="transmembrane region" description="Helical" evidence="6">
    <location>
        <begin position="50"/>
        <end position="72"/>
    </location>
</feature>
<feature type="transmembrane region" description="Helical" evidence="6">
    <location>
        <begin position="316"/>
        <end position="333"/>
    </location>
</feature>
<comment type="subcellular location">
    <subcellularLocation>
        <location evidence="6">Membrane</location>
        <topology evidence="6">Multi-pass membrane protein</topology>
    </subcellularLocation>
</comment>
<keyword evidence="3 6" id="KW-0812">Transmembrane</keyword>
<feature type="transmembrane region" description="Helical" evidence="6">
    <location>
        <begin position="84"/>
        <end position="102"/>
    </location>
</feature>
<dbReference type="GO" id="GO:0015211">
    <property type="term" value="F:purine nucleoside transmembrane transporter activity"/>
    <property type="evidence" value="ECO:0007669"/>
    <property type="project" value="UniProtKB-UniRule"/>
</dbReference>
<dbReference type="GO" id="GO:0005345">
    <property type="term" value="F:purine nucleobase transmembrane transporter activity"/>
    <property type="evidence" value="ECO:0007669"/>
    <property type="project" value="UniProtKB-UniRule"/>
</dbReference>
<name>A0AAF1AWV3_DAUCS</name>
<evidence type="ECO:0000313" key="7">
    <source>
        <dbReference type="EMBL" id="WOG98383.1"/>
    </source>
</evidence>
<gene>
    <name evidence="7" type="ORF">DCAR_0417724</name>
</gene>
<reference evidence="7" key="1">
    <citation type="journal article" date="2016" name="Nat. Genet.">
        <title>A high-quality carrot genome assembly provides new insights into carotenoid accumulation and asterid genome evolution.</title>
        <authorList>
            <person name="Iorizzo M."/>
            <person name="Ellison S."/>
            <person name="Senalik D."/>
            <person name="Zeng P."/>
            <person name="Satapoomin P."/>
            <person name="Huang J."/>
            <person name="Bowman M."/>
            <person name="Iovene M."/>
            <person name="Sanseverino W."/>
            <person name="Cavagnaro P."/>
            <person name="Yildiz M."/>
            <person name="Macko-Podgorni A."/>
            <person name="Moranska E."/>
            <person name="Grzebelus E."/>
            <person name="Grzebelus D."/>
            <person name="Ashrafi H."/>
            <person name="Zheng Z."/>
            <person name="Cheng S."/>
            <person name="Spooner D."/>
            <person name="Van Deynze A."/>
            <person name="Simon P."/>
        </authorList>
    </citation>
    <scope>NUCLEOTIDE SEQUENCE</scope>
    <source>
        <tissue evidence="7">Leaf</tissue>
    </source>
</reference>
<keyword evidence="4 6" id="KW-1133">Transmembrane helix</keyword>
<feature type="transmembrane region" description="Helical" evidence="6">
    <location>
        <begin position="145"/>
        <end position="169"/>
    </location>
</feature>
<keyword evidence="5 6" id="KW-0472">Membrane</keyword>
<evidence type="ECO:0000256" key="4">
    <source>
        <dbReference type="ARBA" id="ARBA00022989"/>
    </source>
</evidence>
<evidence type="ECO:0000313" key="8">
    <source>
        <dbReference type="Proteomes" id="UP000077755"/>
    </source>
</evidence>
<dbReference type="Proteomes" id="UP000077755">
    <property type="component" value="Chromosome 4"/>
</dbReference>
<comment type="similarity">
    <text evidence="1 6">Belongs to the purine permeases (TC 2.A.7.14) family.</text>
</comment>
<feature type="transmembrane region" description="Helical" evidence="6">
    <location>
        <begin position="222"/>
        <end position="239"/>
    </location>
</feature>
<reference evidence="7" key="2">
    <citation type="submission" date="2022-03" db="EMBL/GenBank/DDBJ databases">
        <title>Draft title - Genomic analysis of global carrot germplasm unveils the trajectory of domestication and the origin of high carotenoid orange carrot.</title>
        <authorList>
            <person name="Iorizzo M."/>
            <person name="Ellison S."/>
            <person name="Senalik D."/>
            <person name="Macko-Podgorni A."/>
            <person name="Grzebelus D."/>
            <person name="Bostan H."/>
            <person name="Rolling W."/>
            <person name="Curaba J."/>
            <person name="Simon P."/>
        </authorList>
    </citation>
    <scope>NUCLEOTIDE SEQUENCE</scope>
    <source>
        <tissue evidence="7">Leaf</tissue>
    </source>
</reference>
<proteinExistence type="inferred from homology"/>
<evidence type="ECO:0000256" key="1">
    <source>
        <dbReference type="ARBA" id="ARBA00006213"/>
    </source>
</evidence>
<evidence type="ECO:0000256" key="6">
    <source>
        <dbReference type="RuleBase" id="RU368015"/>
    </source>
</evidence>
<dbReference type="GO" id="GO:0016020">
    <property type="term" value="C:membrane"/>
    <property type="evidence" value="ECO:0007669"/>
    <property type="project" value="UniProtKB-SubCell"/>
</dbReference>
<keyword evidence="8" id="KW-1185">Reference proteome</keyword>
<feature type="transmembrane region" description="Helical" evidence="6">
    <location>
        <begin position="288"/>
        <end position="309"/>
    </location>
</feature>
<keyword evidence="2 6" id="KW-0813">Transport</keyword>
<sequence length="360" mass="39696">MSPQTLLQSVQCCNQWWLRLFFFTVLLICGQSAGTLLGRLYFNEGGKSKWMAALVQPAGFPILILLLIIFHIFPSSCKAKDSKFFVSLFTLASLYFSFLGLVSGGLTMMYTYGLCYLPVSTYALICSTQLAFNAVFAFYINSQKFTALILNSVVLLTTSAALLVVGVDNTNSKGGSDKQKFLLGFIFTIGGCAIYALVLSVTQHLLQKVLKSVTPVVILEQMILQSFAASAVCAVGLFASGEWKTMATEIHDYRLGKTSYVMTLVWTAVSWQVYTIGSFGLLFEVSSLFTNVIGTVALPIVPVLAVFFFDDKLNGVKVVAMLLVIWGFLSYIYQHYLDDLKSKKAFKKISDENTECPPCV</sequence>
<dbReference type="EMBL" id="CP093346">
    <property type="protein sequence ID" value="WOG98383.1"/>
    <property type="molecule type" value="Genomic_DNA"/>
</dbReference>
<feature type="transmembrane region" description="Helical" evidence="6">
    <location>
        <begin position="260"/>
        <end position="282"/>
    </location>
</feature>
<dbReference type="InterPro" id="IPR030182">
    <property type="entry name" value="PUP_plant"/>
</dbReference>